<dbReference type="Gene3D" id="3.30.559.10">
    <property type="entry name" value="Chloramphenicol acetyltransferase-like domain"/>
    <property type="match status" value="2"/>
</dbReference>
<proteinExistence type="predicted"/>
<keyword evidence="1" id="KW-0808">Transferase</keyword>
<dbReference type="InterPro" id="IPR054710">
    <property type="entry name" value="Tri101-like_N"/>
</dbReference>
<dbReference type="EMBL" id="JAFIMR010000048">
    <property type="protein sequence ID" value="KAI1855895.1"/>
    <property type="molecule type" value="Genomic_DNA"/>
</dbReference>
<keyword evidence="4" id="KW-1185">Reference proteome</keyword>
<accession>A0A9P9WB16</accession>
<dbReference type="GO" id="GO:0016740">
    <property type="term" value="F:transferase activity"/>
    <property type="evidence" value="ECO:0007669"/>
    <property type="project" value="UniProtKB-KW"/>
</dbReference>
<feature type="domain" description="Trichothecene 3-O-acetyltransferase-like N-terminal" evidence="2">
    <location>
        <begin position="29"/>
        <end position="165"/>
    </location>
</feature>
<dbReference type="PANTHER" id="PTHR31896:SF64">
    <property type="entry name" value="TRICHOTHECENE 3-O-ACETYLTRANSFERASE"/>
    <property type="match status" value="1"/>
</dbReference>
<comment type="caution">
    <text evidence="3">The sequence shown here is derived from an EMBL/GenBank/DDBJ whole genome shotgun (WGS) entry which is preliminary data.</text>
</comment>
<gene>
    <name evidence="3" type="ORF">JX265_011978</name>
</gene>
<dbReference type="PANTHER" id="PTHR31896">
    <property type="entry name" value="FAMILY REGULATORY PROTEIN, PUTATIVE (AFU_ORTHOLOGUE AFUA_3G14730)-RELATED"/>
    <property type="match status" value="1"/>
</dbReference>
<dbReference type="Pfam" id="PF22664">
    <property type="entry name" value="TRI-like_N"/>
    <property type="match status" value="1"/>
</dbReference>
<name>A0A9P9WB16_9PEZI</name>
<organism evidence="3 4">
    <name type="scientific">Neoarthrinium moseri</name>
    <dbReference type="NCBI Taxonomy" id="1658444"/>
    <lineage>
        <taxon>Eukaryota</taxon>
        <taxon>Fungi</taxon>
        <taxon>Dikarya</taxon>
        <taxon>Ascomycota</taxon>
        <taxon>Pezizomycotina</taxon>
        <taxon>Sordariomycetes</taxon>
        <taxon>Xylariomycetidae</taxon>
        <taxon>Amphisphaeriales</taxon>
        <taxon>Apiosporaceae</taxon>
        <taxon>Neoarthrinium</taxon>
    </lineage>
</organism>
<sequence length="475" mass="53523">MTSVSASREDWRVLSSIEQASPRGYPRYLFPFELQDNYNLEEIVHVLKTGWDATCQRFPTLRAEVIPDHDAKQAGNLKLKELDEESLRDIKPIVVKDLRKPGEFPTFADLKSRHFPVSALDENLLTRRYTWPAPGERIPIILIQLNFIQGGLILNWNPFHVAGDGKTFYTWTEVWAQECRRAQNIAIENPVRLPDGIFADRAHVMNPKAPGSSKKGRLEDHPQYNVMTDPANQLQKLLKPDGHVGQIFYFSEESLKRRKEDAYPHGLTDGEPSYISTNDALSVLAWRSVMAAQFPIQDIEGDPITAFTLSVDGRYRLEPPINAGTLGCFLVFLEVKTSLQKMLETKDVGHLAVLLRKAILNANNYPGGFTNDMITLVDRLENPALLVPGAFLDSPGLCCSQTTWAKFELFGLEWGPLLGNQIKAVRSPRCGIINGLQVVLPTLPDGGREVLFGIEERCLERLLNDPLLRKYAEPR</sequence>
<evidence type="ECO:0000313" key="3">
    <source>
        <dbReference type="EMBL" id="KAI1855895.1"/>
    </source>
</evidence>
<evidence type="ECO:0000259" key="2">
    <source>
        <dbReference type="Pfam" id="PF22664"/>
    </source>
</evidence>
<reference evidence="3" key="1">
    <citation type="submission" date="2021-03" db="EMBL/GenBank/DDBJ databases">
        <title>Revisited historic fungal species revealed as producer of novel bioactive compounds through whole genome sequencing and comparative genomics.</title>
        <authorList>
            <person name="Vignolle G.A."/>
            <person name="Hochenegger N."/>
            <person name="Mach R.L."/>
            <person name="Mach-Aigner A.R."/>
            <person name="Javad Rahimi M."/>
            <person name="Salim K.A."/>
            <person name="Chan C.M."/>
            <person name="Lim L.B.L."/>
            <person name="Cai F."/>
            <person name="Druzhinina I.S."/>
            <person name="U'Ren J.M."/>
            <person name="Derntl C."/>
        </authorList>
    </citation>
    <scope>NUCLEOTIDE SEQUENCE</scope>
    <source>
        <strain evidence="3">TUCIM 5799</strain>
    </source>
</reference>
<protein>
    <recommendedName>
        <fullName evidence="2">Trichothecene 3-O-acetyltransferase-like N-terminal domain-containing protein</fullName>
    </recommendedName>
</protein>
<dbReference type="InterPro" id="IPR023213">
    <property type="entry name" value="CAT-like_dom_sf"/>
</dbReference>
<dbReference type="AlphaFoldDB" id="A0A9P9WB16"/>
<evidence type="ECO:0000256" key="1">
    <source>
        <dbReference type="ARBA" id="ARBA00022679"/>
    </source>
</evidence>
<dbReference type="InterPro" id="IPR051283">
    <property type="entry name" value="Sec_Metabolite_Acyltrans"/>
</dbReference>
<dbReference type="Proteomes" id="UP000829685">
    <property type="component" value="Unassembled WGS sequence"/>
</dbReference>
<evidence type="ECO:0000313" key="4">
    <source>
        <dbReference type="Proteomes" id="UP000829685"/>
    </source>
</evidence>